<keyword evidence="3" id="KW-1185">Reference proteome</keyword>
<evidence type="ECO:0000313" key="3">
    <source>
        <dbReference type="Proteomes" id="UP000775547"/>
    </source>
</evidence>
<evidence type="ECO:0000313" key="2">
    <source>
        <dbReference type="EMBL" id="KAG5642863.1"/>
    </source>
</evidence>
<dbReference type="Proteomes" id="UP000775547">
    <property type="component" value="Unassembled WGS sequence"/>
</dbReference>
<feature type="compositionally biased region" description="Basic and acidic residues" evidence="1">
    <location>
        <begin position="139"/>
        <end position="156"/>
    </location>
</feature>
<dbReference type="PANTHER" id="PTHR31912">
    <property type="entry name" value="IP13529P"/>
    <property type="match status" value="1"/>
</dbReference>
<organism evidence="2 3">
    <name type="scientific">Asterophora parasitica</name>
    <dbReference type="NCBI Taxonomy" id="117018"/>
    <lineage>
        <taxon>Eukaryota</taxon>
        <taxon>Fungi</taxon>
        <taxon>Dikarya</taxon>
        <taxon>Basidiomycota</taxon>
        <taxon>Agaricomycotina</taxon>
        <taxon>Agaricomycetes</taxon>
        <taxon>Agaricomycetidae</taxon>
        <taxon>Agaricales</taxon>
        <taxon>Tricholomatineae</taxon>
        <taxon>Lyophyllaceae</taxon>
        <taxon>Asterophora</taxon>
    </lineage>
</organism>
<gene>
    <name evidence="2" type="ORF">DXG03_002008</name>
</gene>
<dbReference type="OrthoDB" id="2246127at2759"/>
<protein>
    <submittedName>
        <fullName evidence="2">Uncharacterized protein</fullName>
    </submittedName>
</protein>
<proteinExistence type="predicted"/>
<accession>A0A9P7G3E2</accession>
<sequence>MASDDGALNSTRLRHIWAPRESKVAELALDPPLPPTTPPTPVTDSEILNDGIRSLLASLAGPSVSPYLATSSGSSNSIPNLGFNWNVFEALEDTNLAQSAEEQAFAHIAQTILARFNEGDMPNSDDEPVERSDEEPPIDEPRVAAHEDINTEESHSSKRARTQDSAAMSRQWYPWPDRITCSLDILMHLPRSVFSQRQLDLFLWLLRVNGVDDVPSVSSMQQLNAKLQDLCGVETIERKGALGHRYFMNNLGQIIAQEMANIKVRRHLSFYPEDSGKKLSEAPQGRRWLHEIPDENTTPMARINERDYYIYEPAMLANGKCCIPTRWFTRGGALYAKSWDMEVVHDDETSWWRAIKGTQYEVAQGDFVKKFIDLSADAESMYKLPHPSKILEVLDPSTGTTSPWTYTKPQDGNRWRKLAKGKHVVSFPIWLYCDDTSGNSSKKWNEHNSFLFTPAGLPREHASREYNIHFL</sequence>
<dbReference type="PANTHER" id="PTHR31912:SF34">
    <property type="entry name" value="NOTOCHORD-RELATED PROTEIN"/>
    <property type="match status" value="1"/>
</dbReference>
<dbReference type="AlphaFoldDB" id="A0A9P7G3E2"/>
<reference evidence="2" key="2">
    <citation type="submission" date="2021-10" db="EMBL/GenBank/DDBJ databases">
        <title>Phylogenomics reveals ancestral predisposition of the termite-cultivated fungus Termitomyces towards a domesticated lifestyle.</title>
        <authorList>
            <person name="Auxier B."/>
            <person name="Grum-Grzhimaylo A."/>
            <person name="Cardenas M.E."/>
            <person name="Lodge J.D."/>
            <person name="Laessoe T."/>
            <person name="Pedersen O."/>
            <person name="Smith M.E."/>
            <person name="Kuyper T.W."/>
            <person name="Franco-Molano E.A."/>
            <person name="Baroni T.J."/>
            <person name="Aanen D.K."/>
        </authorList>
    </citation>
    <scope>NUCLEOTIDE SEQUENCE</scope>
    <source>
        <strain evidence="2">AP01</strain>
        <tissue evidence="2">Mycelium</tissue>
    </source>
</reference>
<evidence type="ECO:0000256" key="1">
    <source>
        <dbReference type="SAM" id="MobiDB-lite"/>
    </source>
</evidence>
<feature type="compositionally biased region" description="Acidic residues" evidence="1">
    <location>
        <begin position="123"/>
        <end position="138"/>
    </location>
</feature>
<feature type="region of interest" description="Disordered" evidence="1">
    <location>
        <begin position="117"/>
        <end position="165"/>
    </location>
</feature>
<name>A0A9P7G3E2_9AGAR</name>
<dbReference type="EMBL" id="JABCKV010000150">
    <property type="protein sequence ID" value="KAG5642863.1"/>
    <property type="molecule type" value="Genomic_DNA"/>
</dbReference>
<reference evidence="2" key="1">
    <citation type="submission" date="2020-07" db="EMBL/GenBank/DDBJ databases">
        <authorList>
            <person name="Nieuwenhuis M."/>
            <person name="Van De Peppel L.J.J."/>
        </authorList>
    </citation>
    <scope>NUCLEOTIDE SEQUENCE</scope>
    <source>
        <strain evidence="2">AP01</strain>
        <tissue evidence="2">Mycelium</tissue>
    </source>
</reference>
<comment type="caution">
    <text evidence="2">The sequence shown here is derived from an EMBL/GenBank/DDBJ whole genome shotgun (WGS) entry which is preliminary data.</text>
</comment>